<dbReference type="InterPro" id="IPR012336">
    <property type="entry name" value="Thioredoxin-like_fold"/>
</dbReference>
<accession>A0A540VD39</accession>
<dbReference type="AlphaFoldDB" id="A0A540VD39"/>
<dbReference type="Gene3D" id="3.40.30.10">
    <property type="entry name" value="Glutaredoxin"/>
    <property type="match status" value="1"/>
</dbReference>
<evidence type="ECO:0000313" key="4">
    <source>
        <dbReference type="Proteomes" id="UP000317371"/>
    </source>
</evidence>
<dbReference type="SUPFAM" id="SSF52833">
    <property type="entry name" value="Thioredoxin-like"/>
    <property type="match status" value="1"/>
</dbReference>
<dbReference type="OrthoDB" id="3696825at2"/>
<dbReference type="InterPro" id="IPR036249">
    <property type="entry name" value="Thioredoxin-like_sf"/>
</dbReference>
<keyword evidence="4" id="KW-1185">Reference proteome</keyword>
<proteinExistence type="predicted"/>
<dbReference type="Pfam" id="PF13192">
    <property type="entry name" value="Thioredoxin_3"/>
    <property type="match status" value="1"/>
</dbReference>
<organism evidence="3 4">
    <name type="scientific">Litorilinea aerophila</name>
    <dbReference type="NCBI Taxonomy" id="1204385"/>
    <lineage>
        <taxon>Bacteria</taxon>
        <taxon>Bacillati</taxon>
        <taxon>Chloroflexota</taxon>
        <taxon>Caldilineae</taxon>
        <taxon>Caldilineales</taxon>
        <taxon>Caldilineaceae</taxon>
        <taxon>Litorilinea</taxon>
    </lineage>
</organism>
<gene>
    <name evidence="3" type="ORF">FKZ61_15545</name>
</gene>
<evidence type="ECO:0000313" key="3">
    <source>
        <dbReference type="EMBL" id="TQE94674.1"/>
    </source>
</evidence>
<dbReference type="RefSeq" id="WP_141611066.1">
    <property type="nucleotide sequence ID" value="NZ_VIGC02000021.1"/>
</dbReference>
<dbReference type="InParanoid" id="A0A540VD39"/>
<dbReference type="Proteomes" id="UP000317371">
    <property type="component" value="Unassembled WGS sequence"/>
</dbReference>
<feature type="domain" description="Thioredoxin-like fold" evidence="2">
    <location>
        <begin position="53"/>
        <end position="125"/>
    </location>
</feature>
<evidence type="ECO:0000256" key="1">
    <source>
        <dbReference type="SAM" id="MobiDB-lite"/>
    </source>
</evidence>
<feature type="region of interest" description="Disordered" evidence="1">
    <location>
        <begin position="1"/>
        <end position="42"/>
    </location>
</feature>
<dbReference type="EMBL" id="VIGC01000021">
    <property type="protein sequence ID" value="TQE94674.1"/>
    <property type="molecule type" value="Genomic_DNA"/>
</dbReference>
<evidence type="ECO:0000259" key="2">
    <source>
        <dbReference type="Pfam" id="PF13192"/>
    </source>
</evidence>
<name>A0A540VD39_9CHLR</name>
<sequence length="130" mass="14287">MAQERSGCAHGSRQEVDEGGVDREAVSSPAAEGPSADILAGEPHLGRRPVFVTIYVAEHCETCHYAHEVANLIRTHYPQVTLRVVDIEHTDEVIPEAVFAIPTYLLNGKVWSLGNPSTEKVMETLNQLVR</sequence>
<protein>
    <recommendedName>
        <fullName evidence="2">Thioredoxin-like fold domain-containing protein</fullName>
    </recommendedName>
</protein>
<reference evidence="3 4" key="1">
    <citation type="submission" date="2019-06" db="EMBL/GenBank/DDBJ databases">
        <title>Genome sequence of Litorilinea aerophila BAA-2444.</title>
        <authorList>
            <person name="Maclea K.S."/>
            <person name="Maurais E.G."/>
            <person name="Iannazzi L.C."/>
        </authorList>
    </citation>
    <scope>NUCLEOTIDE SEQUENCE [LARGE SCALE GENOMIC DNA]</scope>
    <source>
        <strain evidence="3 4">ATCC BAA-2444</strain>
    </source>
</reference>
<comment type="caution">
    <text evidence="3">The sequence shown here is derived from an EMBL/GenBank/DDBJ whole genome shotgun (WGS) entry which is preliminary data.</text>
</comment>
<feature type="compositionally biased region" description="Basic and acidic residues" evidence="1">
    <location>
        <begin position="12"/>
        <end position="25"/>
    </location>
</feature>